<sequence length="99" mass="10482">MTHTTLKTLSRDLHDLADEATDHLKDAARKTGSDASDAVTRSTKAITRAADRLRDEAESSAATARAQVSETVRAYPVSTGAIIVAALLATFALVRLSQS</sequence>
<keyword evidence="1" id="KW-1133">Transmembrane helix</keyword>
<dbReference type="Proteomes" id="UP000545037">
    <property type="component" value="Unassembled WGS sequence"/>
</dbReference>
<evidence type="ECO:0000313" key="2">
    <source>
        <dbReference type="EMBL" id="MBB5747561.1"/>
    </source>
</evidence>
<name>A0A7W9CLF4_9CAUL</name>
<keyword evidence="1" id="KW-0812">Transmembrane</keyword>
<reference evidence="2 3" key="1">
    <citation type="submission" date="2020-08" db="EMBL/GenBank/DDBJ databases">
        <title>Genomic Encyclopedia of Type Strains, Phase IV (KMG-IV): sequencing the most valuable type-strain genomes for metagenomic binning, comparative biology and taxonomic classification.</title>
        <authorList>
            <person name="Goeker M."/>
        </authorList>
    </citation>
    <scope>NUCLEOTIDE SEQUENCE [LARGE SCALE GENOMIC DNA]</scope>
    <source>
        <strain evidence="2 3">DSM 4737</strain>
    </source>
</reference>
<accession>A0A7W9CLF4</accession>
<feature type="transmembrane region" description="Helical" evidence="1">
    <location>
        <begin position="74"/>
        <end position="94"/>
    </location>
</feature>
<evidence type="ECO:0000256" key="1">
    <source>
        <dbReference type="SAM" id="Phobius"/>
    </source>
</evidence>
<dbReference type="EMBL" id="JACHOR010000006">
    <property type="protein sequence ID" value="MBB5747561.1"/>
    <property type="molecule type" value="Genomic_DNA"/>
</dbReference>
<evidence type="ECO:0000313" key="3">
    <source>
        <dbReference type="Proteomes" id="UP000545037"/>
    </source>
</evidence>
<dbReference type="RefSeq" id="WP_183214550.1">
    <property type="nucleotide sequence ID" value="NZ_JACHOR010000006.1"/>
</dbReference>
<protein>
    <submittedName>
        <fullName evidence="2">ElaB/YqjD/DUF883 family membrane-anchored ribosome-binding protein</fullName>
    </submittedName>
</protein>
<comment type="caution">
    <text evidence="2">The sequence shown here is derived from an EMBL/GenBank/DDBJ whole genome shotgun (WGS) entry which is preliminary data.</text>
</comment>
<keyword evidence="3" id="KW-1185">Reference proteome</keyword>
<gene>
    <name evidence="2" type="ORF">GGR13_003189</name>
</gene>
<proteinExistence type="predicted"/>
<organism evidence="2 3">
    <name type="scientific">Brevundimonas variabilis</name>
    <dbReference type="NCBI Taxonomy" id="74312"/>
    <lineage>
        <taxon>Bacteria</taxon>
        <taxon>Pseudomonadati</taxon>
        <taxon>Pseudomonadota</taxon>
        <taxon>Alphaproteobacteria</taxon>
        <taxon>Caulobacterales</taxon>
        <taxon>Caulobacteraceae</taxon>
        <taxon>Brevundimonas</taxon>
    </lineage>
</organism>
<keyword evidence="1" id="KW-0472">Membrane</keyword>
<dbReference type="AlphaFoldDB" id="A0A7W9CLF4"/>